<organism evidence="8 9">
    <name type="scientific">Sutterella wadsworthensis 2_1_59BFAA</name>
    <dbReference type="NCBI Taxonomy" id="742823"/>
    <lineage>
        <taxon>Bacteria</taxon>
        <taxon>Pseudomonadati</taxon>
        <taxon>Pseudomonadota</taxon>
        <taxon>Betaproteobacteria</taxon>
        <taxon>Burkholderiales</taxon>
        <taxon>Sutterellaceae</taxon>
        <taxon>Sutterella</taxon>
    </lineage>
</organism>
<dbReference type="InterPro" id="IPR011605">
    <property type="entry name" value="NusB_fam"/>
</dbReference>
<evidence type="ECO:0000256" key="2">
    <source>
        <dbReference type="ARBA" id="ARBA00022814"/>
    </source>
</evidence>
<comment type="similarity">
    <text evidence="1 6">Belongs to the NusB family.</text>
</comment>
<dbReference type="HOGENOM" id="CLU_087843_4_1_4"/>
<dbReference type="PANTHER" id="PTHR11078:SF3">
    <property type="entry name" value="ANTITERMINATION NUSB DOMAIN-CONTAINING PROTEIN"/>
    <property type="match status" value="1"/>
</dbReference>
<evidence type="ECO:0000259" key="7">
    <source>
        <dbReference type="Pfam" id="PF01029"/>
    </source>
</evidence>
<evidence type="ECO:0000256" key="4">
    <source>
        <dbReference type="ARBA" id="ARBA00023015"/>
    </source>
</evidence>
<dbReference type="Proteomes" id="UP000005835">
    <property type="component" value="Unassembled WGS sequence"/>
</dbReference>
<evidence type="ECO:0000313" key="8">
    <source>
        <dbReference type="EMBL" id="EKB30599.1"/>
    </source>
</evidence>
<comment type="function">
    <text evidence="6">Involved in transcription antitermination. Required for transcription of ribosomal RNA (rRNA) genes. Binds specifically to the boxA antiterminator sequence of the ribosomal RNA (rrn) operons.</text>
</comment>
<reference evidence="8 9" key="1">
    <citation type="submission" date="2012-05" db="EMBL/GenBank/DDBJ databases">
        <title>The Genome Sequence of Sutterella wadsworthensis 2_1_59BFAA.</title>
        <authorList>
            <consortium name="The Broad Institute Genome Sequencing Platform"/>
            <person name="Earl A."/>
            <person name="Ward D."/>
            <person name="Feldgarden M."/>
            <person name="Gevers D."/>
            <person name="Daigneault M."/>
            <person name="Strauss J."/>
            <person name="Allen-Vercoe E."/>
            <person name="Walker B."/>
            <person name="Young S.K."/>
            <person name="Zeng Q."/>
            <person name="Gargeya S."/>
            <person name="Fitzgerald M."/>
            <person name="Haas B."/>
            <person name="Abouelleil A."/>
            <person name="Alvarado L."/>
            <person name="Arachchi H.M."/>
            <person name="Berlin A.M."/>
            <person name="Chapman S.B."/>
            <person name="Goldberg J."/>
            <person name="Griggs A."/>
            <person name="Gujja S."/>
            <person name="Hansen M."/>
            <person name="Howarth C."/>
            <person name="Imamovic A."/>
            <person name="Larimer J."/>
            <person name="McCowen C."/>
            <person name="Montmayeur A."/>
            <person name="Murphy C."/>
            <person name="Neiman D."/>
            <person name="Pearson M."/>
            <person name="Priest M."/>
            <person name="Roberts A."/>
            <person name="Saif S."/>
            <person name="Shea T."/>
            <person name="Sisk P."/>
            <person name="Sykes S."/>
            <person name="Wortman J."/>
            <person name="Nusbaum C."/>
            <person name="Birren B."/>
        </authorList>
    </citation>
    <scope>NUCLEOTIDE SEQUENCE [LARGE SCALE GENOMIC DNA]</scope>
    <source>
        <strain evidence="8 9">2_1_59BFAA</strain>
    </source>
</reference>
<proteinExistence type="inferred from homology"/>
<name>K1KFV2_9BURK</name>
<evidence type="ECO:0000256" key="3">
    <source>
        <dbReference type="ARBA" id="ARBA00022884"/>
    </source>
</evidence>
<dbReference type="HAMAP" id="MF_00073">
    <property type="entry name" value="NusB"/>
    <property type="match status" value="1"/>
</dbReference>
<dbReference type="EMBL" id="ADMG01000037">
    <property type="protein sequence ID" value="EKB30599.1"/>
    <property type="molecule type" value="Genomic_DNA"/>
</dbReference>
<keyword evidence="3 6" id="KW-0694">RNA-binding</keyword>
<keyword evidence="5 6" id="KW-0804">Transcription</keyword>
<dbReference type="AlphaFoldDB" id="K1KFV2"/>
<dbReference type="eggNOG" id="COG0781">
    <property type="taxonomic scope" value="Bacteria"/>
</dbReference>
<evidence type="ECO:0000256" key="6">
    <source>
        <dbReference type="HAMAP-Rule" id="MF_00073"/>
    </source>
</evidence>
<keyword evidence="4 6" id="KW-0805">Transcription regulation</keyword>
<accession>K1KFV2</accession>
<dbReference type="PATRIC" id="fig|742823.3.peg.1640"/>
<protein>
    <recommendedName>
        <fullName evidence="6">Transcription antitermination protein NusB</fullName>
    </recommendedName>
    <alternativeName>
        <fullName evidence="6">Antitermination factor NusB</fullName>
    </alternativeName>
</protein>
<keyword evidence="9" id="KW-1185">Reference proteome</keyword>
<evidence type="ECO:0000313" key="9">
    <source>
        <dbReference type="Proteomes" id="UP000005835"/>
    </source>
</evidence>
<dbReference type="InterPro" id="IPR006027">
    <property type="entry name" value="NusB_RsmB_TIM44"/>
</dbReference>
<dbReference type="GO" id="GO:0006353">
    <property type="term" value="P:DNA-templated transcription termination"/>
    <property type="evidence" value="ECO:0007669"/>
    <property type="project" value="UniProtKB-UniRule"/>
</dbReference>
<dbReference type="PANTHER" id="PTHR11078">
    <property type="entry name" value="N UTILIZATION SUBSTANCE PROTEIN B-RELATED"/>
    <property type="match status" value="1"/>
</dbReference>
<dbReference type="GO" id="GO:0005829">
    <property type="term" value="C:cytosol"/>
    <property type="evidence" value="ECO:0007669"/>
    <property type="project" value="TreeGrafter"/>
</dbReference>
<dbReference type="Pfam" id="PF01029">
    <property type="entry name" value="NusB"/>
    <property type="match status" value="1"/>
</dbReference>
<dbReference type="InterPro" id="IPR035926">
    <property type="entry name" value="NusB-like_sf"/>
</dbReference>
<sequence length="169" mass="19103">MTEHKEGHRKSAAHSARHLARVFVMLGLYQWLADPSQDYAGIEAHLSSLLHDEEEQLEGSDIRPTDFEKADRELFTKLLAGVLDRHAEVADAIARHADRELSRISLVERAVLMIGTYELMACPETPWRVILNESIELVKQFGSGYRFTNAVLELVAREVRPEETAAPRA</sequence>
<dbReference type="NCBIfam" id="TIGR01951">
    <property type="entry name" value="nusB"/>
    <property type="match status" value="1"/>
</dbReference>
<dbReference type="SUPFAM" id="SSF48013">
    <property type="entry name" value="NusB-like"/>
    <property type="match status" value="1"/>
</dbReference>
<dbReference type="STRING" id="742823.HMPREF9465_01646"/>
<dbReference type="RefSeq" id="WP_005435938.1">
    <property type="nucleotide sequence ID" value="NZ_JH815518.1"/>
</dbReference>
<dbReference type="GO" id="GO:0003723">
    <property type="term" value="F:RNA binding"/>
    <property type="evidence" value="ECO:0007669"/>
    <property type="project" value="UniProtKB-UniRule"/>
</dbReference>
<feature type="domain" description="NusB/RsmB/TIM44" evidence="7">
    <location>
        <begin position="20"/>
        <end position="157"/>
    </location>
</feature>
<evidence type="ECO:0000256" key="1">
    <source>
        <dbReference type="ARBA" id="ARBA00005952"/>
    </source>
</evidence>
<dbReference type="Gene3D" id="1.10.940.10">
    <property type="entry name" value="NusB-like"/>
    <property type="match status" value="1"/>
</dbReference>
<gene>
    <name evidence="6" type="primary">nusB</name>
    <name evidence="8" type="ORF">HMPREF9465_01646</name>
</gene>
<keyword evidence="2 6" id="KW-0889">Transcription antitermination</keyword>
<evidence type="ECO:0000256" key="5">
    <source>
        <dbReference type="ARBA" id="ARBA00023163"/>
    </source>
</evidence>
<dbReference type="OrthoDB" id="9789556at2"/>
<dbReference type="GO" id="GO:0031564">
    <property type="term" value="P:transcription antitermination"/>
    <property type="evidence" value="ECO:0007669"/>
    <property type="project" value="UniProtKB-KW"/>
</dbReference>
<comment type="caution">
    <text evidence="8">The sequence shown here is derived from an EMBL/GenBank/DDBJ whole genome shotgun (WGS) entry which is preliminary data.</text>
</comment>